<keyword evidence="3" id="KW-1185">Reference proteome</keyword>
<evidence type="ECO:0000256" key="1">
    <source>
        <dbReference type="SAM" id="MobiDB-lite"/>
    </source>
</evidence>
<feature type="compositionally biased region" description="Low complexity" evidence="1">
    <location>
        <begin position="133"/>
        <end position="152"/>
    </location>
</feature>
<dbReference type="EMBL" id="BTGU01000040">
    <property type="protein sequence ID" value="GMN52078.1"/>
    <property type="molecule type" value="Genomic_DNA"/>
</dbReference>
<feature type="region of interest" description="Disordered" evidence="1">
    <location>
        <begin position="133"/>
        <end position="167"/>
    </location>
</feature>
<comment type="caution">
    <text evidence="2">The sequence shown here is derived from an EMBL/GenBank/DDBJ whole genome shotgun (WGS) entry which is preliminary data.</text>
</comment>
<organism evidence="2 3">
    <name type="scientific">Ficus carica</name>
    <name type="common">Common fig</name>
    <dbReference type="NCBI Taxonomy" id="3494"/>
    <lineage>
        <taxon>Eukaryota</taxon>
        <taxon>Viridiplantae</taxon>
        <taxon>Streptophyta</taxon>
        <taxon>Embryophyta</taxon>
        <taxon>Tracheophyta</taxon>
        <taxon>Spermatophyta</taxon>
        <taxon>Magnoliopsida</taxon>
        <taxon>eudicotyledons</taxon>
        <taxon>Gunneridae</taxon>
        <taxon>Pentapetalae</taxon>
        <taxon>rosids</taxon>
        <taxon>fabids</taxon>
        <taxon>Rosales</taxon>
        <taxon>Moraceae</taxon>
        <taxon>Ficeae</taxon>
        <taxon>Ficus</taxon>
    </lineage>
</organism>
<dbReference type="Proteomes" id="UP001187192">
    <property type="component" value="Unassembled WGS sequence"/>
</dbReference>
<sequence>MQGFGSSSSCSTFGTDPEDIQARMEEYMKLNTLEIRLHDLIRRPWPPQYSVSPNPSTVDIDSEICRTRTSMKLKIFQRRLTQPVHYLLRRKFMDLATNLEEGPYQNARSMVEEYMNMDTFESRFANLFKFDSNSSPSSTTISTSGRSTGGASDMSVTRDDSSALTNVDNRNMLQTDCSFNRSDGTQLPVLHQQNALPPHMQNSSNSRLSNDLENLQARAFMCHHFLRQRFPQPISEEQRRKIRDIVRLLEDGLFRTSHTKEEYMNLETLESRLHSLTRHPQPHPQLSPSTSNFVNTQDIEYLLRELALD</sequence>
<evidence type="ECO:0000313" key="2">
    <source>
        <dbReference type="EMBL" id="GMN52078.1"/>
    </source>
</evidence>
<dbReference type="AlphaFoldDB" id="A0AA88ASC2"/>
<accession>A0AA88ASC2</accession>
<evidence type="ECO:0000313" key="3">
    <source>
        <dbReference type="Proteomes" id="UP001187192"/>
    </source>
</evidence>
<gene>
    <name evidence="2" type="ORF">TIFTF001_021227</name>
</gene>
<name>A0AA88ASC2_FICCA</name>
<proteinExistence type="predicted"/>
<reference evidence="2" key="1">
    <citation type="submission" date="2023-07" db="EMBL/GenBank/DDBJ databases">
        <title>draft genome sequence of fig (Ficus carica).</title>
        <authorList>
            <person name="Takahashi T."/>
            <person name="Nishimura K."/>
        </authorList>
    </citation>
    <scope>NUCLEOTIDE SEQUENCE</scope>
</reference>
<protein>
    <submittedName>
        <fullName evidence="2">Uncharacterized protein</fullName>
    </submittedName>
</protein>